<gene>
    <name evidence="1" type="ORF">NCTC11679_04240</name>
</gene>
<dbReference type="Proteomes" id="UP000255239">
    <property type="component" value="Unassembled WGS sequence"/>
</dbReference>
<protein>
    <submittedName>
        <fullName evidence="1">Uncharacterized protein</fullName>
    </submittedName>
</protein>
<accession>A0A378CDI8</accession>
<dbReference type="AlphaFoldDB" id="A0A378CDI8"/>
<evidence type="ECO:0000313" key="1">
    <source>
        <dbReference type="EMBL" id="STV68523.1"/>
    </source>
</evidence>
<name>A0A378CDI8_KLEPN</name>
<proteinExistence type="predicted"/>
<dbReference type="EMBL" id="UGMG01000001">
    <property type="protein sequence ID" value="STV68523.1"/>
    <property type="molecule type" value="Genomic_DNA"/>
</dbReference>
<organism evidence="1 2">
    <name type="scientific">Klebsiella pneumoniae</name>
    <dbReference type="NCBI Taxonomy" id="573"/>
    <lineage>
        <taxon>Bacteria</taxon>
        <taxon>Pseudomonadati</taxon>
        <taxon>Pseudomonadota</taxon>
        <taxon>Gammaproteobacteria</taxon>
        <taxon>Enterobacterales</taxon>
        <taxon>Enterobacteriaceae</taxon>
        <taxon>Klebsiella/Raoultella group</taxon>
        <taxon>Klebsiella</taxon>
        <taxon>Klebsiella pneumoniae complex</taxon>
    </lineage>
</organism>
<evidence type="ECO:0000313" key="2">
    <source>
        <dbReference type="Proteomes" id="UP000255239"/>
    </source>
</evidence>
<sequence>MMLGRKTRMRFCILDMKLVQTRHGGFLRCLAPHIC</sequence>
<reference evidence="1 2" key="1">
    <citation type="submission" date="2018-06" db="EMBL/GenBank/DDBJ databases">
        <authorList>
            <consortium name="Pathogen Informatics"/>
            <person name="Doyle S."/>
        </authorList>
    </citation>
    <scope>NUCLEOTIDE SEQUENCE [LARGE SCALE GENOMIC DNA]</scope>
    <source>
        <strain evidence="1 2">NCTC11679</strain>
    </source>
</reference>